<organism evidence="4 5">
    <name type="scientific">Thecamonas trahens ATCC 50062</name>
    <dbReference type="NCBI Taxonomy" id="461836"/>
    <lineage>
        <taxon>Eukaryota</taxon>
        <taxon>Apusozoa</taxon>
        <taxon>Apusomonadida</taxon>
        <taxon>Apusomonadidae</taxon>
        <taxon>Thecamonas</taxon>
    </lineage>
</organism>
<dbReference type="AlphaFoldDB" id="A0A0L0DUC1"/>
<dbReference type="Pfam" id="PF00400">
    <property type="entry name" value="WD40"/>
    <property type="match status" value="1"/>
</dbReference>
<feature type="repeat" description="WD" evidence="3">
    <location>
        <begin position="238"/>
        <end position="272"/>
    </location>
</feature>
<proteinExistence type="predicted"/>
<keyword evidence="5" id="KW-1185">Reference proteome</keyword>
<dbReference type="GeneID" id="25561628"/>
<evidence type="ECO:0000313" key="4">
    <source>
        <dbReference type="EMBL" id="KNC55641.1"/>
    </source>
</evidence>
<keyword evidence="2" id="KW-0677">Repeat</keyword>
<reference evidence="4 5" key="1">
    <citation type="submission" date="2010-05" db="EMBL/GenBank/DDBJ databases">
        <title>The Genome Sequence of Thecamonas trahens ATCC 50062.</title>
        <authorList>
            <consortium name="The Broad Institute Genome Sequencing Platform"/>
            <person name="Russ C."/>
            <person name="Cuomo C."/>
            <person name="Shea T."/>
            <person name="Young S.K."/>
            <person name="Zeng Q."/>
            <person name="Koehrsen M."/>
            <person name="Haas B."/>
            <person name="Borodovsky M."/>
            <person name="Guigo R."/>
            <person name="Alvarado L."/>
            <person name="Berlin A."/>
            <person name="Bochicchio J."/>
            <person name="Borenstein D."/>
            <person name="Chapman S."/>
            <person name="Chen Z."/>
            <person name="Freedman E."/>
            <person name="Gellesch M."/>
            <person name="Goldberg J."/>
            <person name="Griggs A."/>
            <person name="Gujja S."/>
            <person name="Heilman E."/>
            <person name="Heiman D."/>
            <person name="Hepburn T."/>
            <person name="Howarth C."/>
            <person name="Jen D."/>
            <person name="Larson L."/>
            <person name="Mehta T."/>
            <person name="Park D."/>
            <person name="Pearson M."/>
            <person name="Roberts A."/>
            <person name="Saif S."/>
            <person name="Shenoy N."/>
            <person name="Sisk P."/>
            <person name="Stolte C."/>
            <person name="Sykes S."/>
            <person name="Thomson T."/>
            <person name="Walk T."/>
            <person name="White J."/>
            <person name="Yandava C."/>
            <person name="Burger G."/>
            <person name="Gray M.W."/>
            <person name="Holland P.W.H."/>
            <person name="King N."/>
            <person name="Lang F.B.F."/>
            <person name="Roger A.J."/>
            <person name="Ruiz-Trillo I."/>
            <person name="Lander E."/>
            <person name="Nusbaum C."/>
        </authorList>
    </citation>
    <scope>NUCLEOTIDE SEQUENCE [LARGE SCALE GENOMIC DNA]</scope>
    <source>
        <strain evidence="4 5">ATCC 50062</strain>
    </source>
</reference>
<dbReference type="RefSeq" id="XP_013761411.1">
    <property type="nucleotide sequence ID" value="XM_013905957.1"/>
</dbReference>
<dbReference type="EMBL" id="GL349439">
    <property type="protein sequence ID" value="KNC55641.1"/>
    <property type="molecule type" value="Genomic_DNA"/>
</dbReference>
<dbReference type="OrthoDB" id="10262475at2759"/>
<dbReference type="eggNOG" id="KOG1036">
    <property type="taxonomic scope" value="Eukaryota"/>
</dbReference>
<evidence type="ECO:0000256" key="3">
    <source>
        <dbReference type="PROSITE-ProRule" id="PRU00221"/>
    </source>
</evidence>
<dbReference type="PROSITE" id="PS50082">
    <property type="entry name" value="WD_REPEATS_2"/>
    <property type="match status" value="1"/>
</dbReference>
<keyword evidence="1 3" id="KW-0853">WD repeat</keyword>
<dbReference type="SUPFAM" id="SSF50978">
    <property type="entry name" value="WD40 repeat-like"/>
    <property type="match status" value="1"/>
</dbReference>
<dbReference type="Proteomes" id="UP000054408">
    <property type="component" value="Unassembled WGS sequence"/>
</dbReference>
<dbReference type="OMA" id="WDSTLHI"/>
<dbReference type="InterPro" id="IPR036322">
    <property type="entry name" value="WD40_repeat_dom_sf"/>
</dbReference>
<dbReference type="SMART" id="SM00320">
    <property type="entry name" value="WD40"/>
    <property type="match status" value="4"/>
</dbReference>
<dbReference type="STRING" id="461836.A0A0L0DUC1"/>
<evidence type="ECO:0000256" key="1">
    <source>
        <dbReference type="ARBA" id="ARBA00022574"/>
    </source>
</evidence>
<dbReference type="InterPro" id="IPR001680">
    <property type="entry name" value="WD40_rpt"/>
</dbReference>
<evidence type="ECO:0000256" key="2">
    <source>
        <dbReference type="ARBA" id="ARBA00022737"/>
    </source>
</evidence>
<sequence length="332" mass="35051">MPNITHARTRTRTRTRTHAHALARTRSQHVYVYDVTLSSVVSTVELPTPVLDTAYSADGAHLAAATLEGVLAVADVSRPAAAPVASLMAPAAGEAMSQVAYAGEAAAFVTGSWDGSLGMWDPRVGVRSASASAPGKVYALDISGHRVVAATAGRHVYVYDVRNFSEPVQKRESSLKHQTRAVAASPSGDGFALSSIEGRVAIEYFDPEPAIQARKFAFKCHRAKPDPVKGTPAIAYPVNALAFHPTHGTLATGGCDACINVWDPAHKRRLASFGPFQTSLAALAFSPSGDALALATSYTFELGERDAPPDAIFVMPVTDAKFKSRGPKGKKK</sequence>
<dbReference type="Gene3D" id="2.130.10.10">
    <property type="entry name" value="YVTN repeat-like/Quinoprotein amine dehydrogenase"/>
    <property type="match status" value="1"/>
</dbReference>
<protein>
    <submittedName>
        <fullName evidence="4">Mitotic checkpoint protein BUB3</fullName>
    </submittedName>
</protein>
<name>A0A0L0DUC1_THETB</name>
<evidence type="ECO:0000313" key="5">
    <source>
        <dbReference type="Proteomes" id="UP000054408"/>
    </source>
</evidence>
<accession>A0A0L0DUC1</accession>
<dbReference type="PANTHER" id="PTHR10971">
    <property type="entry name" value="MRNA EXPORT FACTOR AND BUB3"/>
    <property type="match status" value="1"/>
</dbReference>
<dbReference type="InterPro" id="IPR015943">
    <property type="entry name" value="WD40/YVTN_repeat-like_dom_sf"/>
</dbReference>
<gene>
    <name evidence="4" type="ORF">AMSG_01910</name>
</gene>